<dbReference type="AlphaFoldDB" id="A0A1A9ZRW4"/>
<accession>A0A1A9ZRW4</accession>
<proteinExistence type="predicted"/>
<organism evidence="1 2">
    <name type="scientific">Glossina pallidipes</name>
    <name type="common">Tsetse fly</name>
    <dbReference type="NCBI Taxonomy" id="7398"/>
    <lineage>
        <taxon>Eukaryota</taxon>
        <taxon>Metazoa</taxon>
        <taxon>Ecdysozoa</taxon>
        <taxon>Arthropoda</taxon>
        <taxon>Hexapoda</taxon>
        <taxon>Insecta</taxon>
        <taxon>Pterygota</taxon>
        <taxon>Neoptera</taxon>
        <taxon>Endopterygota</taxon>
        <taxon>Diptera</taxon>
        <taxon>Brachycera</taxon>
        <taxon>Muscomorpha</taxon>
        <taxon>Hippoboscoidea</taxon>
        <taxon>Glossinidae</taxon>
        <taxon>Glossina</taxon>
    </lineage>
</organism>
<name>A0A1A9ZRW4_GLOPL</name>
<protein>
    <submittedName>
        <fullName evidence="1">Uncharacterized protein</fullName>
    </submittedName>
</protein>
<reference evidence="2" key="1">
    <citation type="submission" date="2014-03" db="EMBL/GenBank/DDBJ databases">
        <authorList>
            <person name="Aksoy S."/>
            <person name="Warren W."/>
            <person name="Wilson R.K."/>
        </authorList>
    </citation>
    <scope>NUCLEOTIDE SEQUENCE [LARGE SCALE GENOMIC DNA]</scope>
    <source>
        <strain evidence="2">IAEA</strain>
    </source>
</reference>
<sequence>MIMLRYRVFCKLLQTWLRLNHHFVSVVSSHFASVAIGLASFCDLDSSAALPGFSFSTSFTTLEGSERPSTKIGMVRIKVPPGVCGGGGDASGIPVPASMIPVLPSRVYYYSLIIAYLGSSHGVYTILTQINSFLGNVTNARTSMNANISALEPVVIRKIFKKRHDTHT</sequence>
<dbReference type="Proteomes" id="UP000092445">
    <property type="component" value="Unassembled WGS sequence"/>
</dbReference>
<dbReference type="EnsemblMetazoa" id="GPAI023125-RA">
    <property type="protein sequence ID" value="GPAI023125-PA"/>
    <property type="gene ID" value="GPAI023125"/>
</dbReference>
<dbReference type="VEuPathDB" id="VectorBase:GPAI023125"/>
<evidence type="ECO:0000313" key="2">
    <source>
        <dbReference type="Proteomes" id="UP000092445"/>
    </source>
</evidence>
<evidence type="ECO:0000313" key="1">
    <source>
        <dbReference type="EnsemblMetazoa" id="GPAI023125-PA"/>
    </source>
</evidence>
<keyword evidence="2" id="KW-1185">Reference proteome</keyword>
<reference evidence="1" key="2">
    <citation type="submission" date="2020-05" db="UniProtKB">
        <authorList>
            <consortium name="EnsemblMetazoa"/>
        </authorList>
    </citation>
    <scope>IDENTIFICATION</scope>
    <source>
        <strain evidence="1">IAEA</strain>
    </source>
</reference>